<accession>A0A0D7F4L0</accession>
<dbReference type="AlphaFoldDB" id="A0A0D7F4L0"/>
<dbReference type="OrthoDB" id="5573964at2"/>
<evidence type="ECO:0000313" key="2">
    <source>
        <dbReference type="Proteomes" id="UP000032515"/>
    </source>
</evidence>
<dbReference type="PATRIC" id="fig|1076.23.peg.5639"/>
<dbReference type="Proteomes" id="UP000032515">
    <property type="component" value="Unassembled WGS sequence"/>
</dbReference>
<gene>
    <name evidence="1" type="ORF">OO17_02885</name>
</gene>
<evidence type="ECO:0000313" key="1">
    <source>
        <dbReference type="EMBL" id="KIZ47701.1"/>
    </source>
</evidence>
<protein>
    <submittedName>
        <fullName evidence="1">Uncharacterized protein</fullName>
    </submittedName>
</protein>
<dbReference type="RefSeq" id="WP_044405534.1">
    <property type="nucleotide sequence ID" value="NZ_JXXE01000053.1"/>
</dbReference>
<organism evidence="1 2">
    <name type="scientific">Rhodopseudomonas palustris</name>
    <dbReference type="NCBI Taxonomy" id="1076"/>
    <lineage>
        <taxon>Bacteria</taxon>
        <taxon>Pseudomonadati</taxon>
        <taxon>Pseudomonadota</taxon>
        <taxon>Alphaproteobacteria</taxon>
        <taxon>Hyphomicrobiales</taxon>
        <taxon>Nitrobacteraceae</taxon>
        <taxon>Rhodopseudomonas</taxon>
    </lineage>
</organism>
<comment type="caution">
    <text evidence="1">The sequence shown here is derived from an EMBL/GenBank/DDBJ whole genome shotgun (WGS) entry which is preliminary data.</text>
</comment>
<sequence>MNVRHMASAAYRALTANKQGPSLYDICDPVFLGRKGGDPHIATFYKTALGNPALRPLLRRAGLPELRDPIKFRALRDALARACHDENPDWAEIGKPVAELLDTVQLQHPRPRPAAMPTRMPRPADIDSAIRACGDHLLRSFERNGFLPAYAGFNLIGDPDIHGRDFLTALTGLNARSYKNSTLLFNLARVFIARSPAGELINPPWAGIAEPMWQPMQIRHRSAYYDAFFVEALLGYIDTGLASPDDVAASRRTIADMIDFCLNVSRESVRGADGSRFNVVTALAPPPHPRFSRFFTRVKHNLGFGVYVPDCDTTACSISAATQAGSPDPMLDQPLIDFYAGYQIRAGANEPLVSVPLNDHLDYDGAIVTWIDNLAGDRPFGNDLDPTLNLDVLEVSFRNCGRWQILETPKRLDTVRRIVEFQLRLVISGAFADPKSHIYYLPELYCAYFGRCYAAFRALPEPAQQAIDPEGHFETMRGKVLGYVQDEMVPAEMNAFDAALALIALGHLGAELTSIVPALHCILNALGEGGRHGPFKAYEWNKMKTPTRILVGGPEVTSAFVLMGLALARKTIAQRSAAA</sequence>
<proteinExistence type="predicted"/>
<name>A0A0D7F4L0_RHOPL</name>
<dbReference type="EMBL" id="JXXE01000053">
    <property type="protein sequence ID" value="KIZ47701.1"/>
    <property type="molecule type" value="Genomic_DNA"/>
</dbReference>
<reference evidence="1 2" key="1">
    <citation type="submission" date="2014-11" db="EMBL/GenBank/DDBJ databases">
        <title>Genomics and ecophysiology of heterotrophic nitrogen fixing bacteria isolated from estuarine surface water.</title>
        <authorList>
            <person name="Bentzon-Tilia M."/>
            <person name="Severin I."/>
            <person name="Hansen L.H."/>
            <person name="Riemann L."/>
        </authorList>
    </citation>
    <scope>NUCLEOTIDE SEQUENCE [LARGE SCALE GENOMIC DNA]</scope>
    <source>
        <strain evidence="1 2">BAL398</strain>
    </source>
</reference>